<comment type="caution">
    <text evidence="1">The sequence shown here is derived from an EMBL/GenBank/DDBJ whole genome shotgun (WGS) entry which is preliminary data.</text>
</comment>
<name>A0A5J4QCU9_9ZZZZ</name>
<dbReference type="EMBL" id="SNRY01003853">
    <property type="protein sequence ID" value="KAA6319525.1"/>
    <property type="molecule type" value="Genomic_DNA"/>
</dbReference>
<accession>A0A5J4QCU9</accession>
<gene>
    <name evidence="1" type="ORF">EZS27_030590</name>
</gene>
<reference evidence="1" key="1">
    <citation type="submission" date="2019-03" db="EMBL/GenBank/DDBJ databases">
        <title>Single cell metagenomics reveals metabolic interactions within the superorganism composed of flagellate Streblomastix strix and complex community of Bacteroidetes bacteria on its surface.</title>
        <authorList>
            <person name="Treitli S.C."/>
            <person name="Kolisko M."/>
            <person name="Husnik F."/>
            <person name="Keeling P."/>
            <person name="Hampl V."/>
        </authorList>
    </citation>
    <scope>NUCLEOTIDE SEQUENCE</scope>
    <source>
        <strain evidence="1">STM</strain>
    </source>
</reference>
<dbReference type="AlphaFoldDB" id="A0A5J4QCU9"/>
<proteinExistence type="predicted"/>
<evidence type="ECO:0000313" key="1">
    <source>
        <dbReference type="EMBL" id="KAA6319525.1"/>
    </source>
</evidence>
<protein>
    <submittedName>
        <fullName evidence="1">Uncharacterized protein</fullName>
    </submittedName>
</protein>
<organism evidence="1">
    <name type="scientific">termite gut metagenome</name>
    <dbReference type="NCBI Taxonomy" id="433724"/>
    <lineage>
        <taxon>unclassified sequences</taxon>
        <taxon>metagenomes</taxon>
        <taxon>organismal metagenomes</taxon>
    </lineage>
</organism>
<sequence>MRHHQINATLFYSYYLIEDILIFSLENTIQKFKDRKIYVRSLREKISKFETEKDRILLLMAWCEHDNTILHERCDNFLVSKGRPSFTFPESLYAFRNFIVHDFRHIADDMEIIKNVNYQLELLILDLLTTYSHKE</sequence>